<keyword evidence="3" id="KW-0813">Transport</keyword>
<comment type="similarity">
    <text evidence="2">Belongs to the binding-protein-dependent transport system permease family. FecCD subfamily.</text>
</comment>
<evidence type="ECO:0000313" key="11">
    <source>
        <dbReference type="Proteomes" id="UP000671399"/>
    </source>
</evidence>
<dbReference type="Gene3D" id="1.10.3470.10">
    <property type="entry name" value="ABC transporter involved in vitamin B12 uptake, BtuC"/>
    <property type="match status" value="1"/>
</dbReference>
<feature type="compositionally biased region" description="Basic and acidic residues" evidence="8">
    <location>
        <begin position="1"/>
        <end position="16"/>
    </location>
</feature>
<evidence type="ECO:0000256" key="2">
    <source>
        <dbReference type="ARBA" id="ARBA00007935"/>
    </source>
</evidence>
<evidence type="ECO:0000256" key="3">
    <source>
        <dbReference type="ARBA" id="ARBA00022448"/>
    </source>
</evidence>
<feature type="transmembrane region" description="Helical" evidence="9">
    <location>
        <begin position="119"/>
        <end position="137"/>
    </location>
</feature>
<organism evidence="10 11">
    <name type="scientific">Micromonospora antibiotica</name>
    <dbReference type="NCBI Taxonomy" id="2807623"/>
    <lineage>
        <taxon>Bacteria</taxon>
        <taxon>Bacillati</taxon>
        <taxon>Actinomycetota</taxon>
        <taxon>Actinomycetes</taxon>
        <taxon>Micromonosporales</taxon>
        <taxon>Micromonosporaceae</taxon>
        <taxon>Micromonospora</taxon>
    </lineage>
</organism>
<keyword evidence="6 9" id="KW-1133">Transmembrane helix</keyword>
<sequence length="145" mass="15402">MADDIRSETHYREGVREVGGTSGDADPAGAASFDGSHVGRPLVAAASGEAGCLLMAQTTTRSVKITQERQSMLAPPPVTPPPTVARRPRRVVPVSLLLGAVFLILVDLLSRTLDRPNEMPIGIFTAVLGAPFFLWLLRSQSGAVR</sequence>
<evidence type="ECO:0000256" key="9">
    <source>
        <dbReference type="SAM" id="Phobius"/>
    </source>
</evidence>
<evidence type="ECO:0000256" key="5">
    <source>
        <dbReference type="ARBA" id="ARBA00022692"/>
    </source>
</evidence>
<feature type="transmembrane region" description="Helical" evidence="9">
    <location>
        <begin position="91"/>
        <end position="113"/>
    </location>
</feature>
<protein>
    <submittedName>
        <fullName evidence="10">Iron chelate uptake ABC transporter family permease subunit</fullName>
    </submittedName>
</protein>
<name>A0ABS3V6Y7_9ACTN</name>
<dbReference type="EMBL" id="JAGFWR010000004">
    <property type="protein sequence ID" value="MBO4161339.1"/>
    <property type="molecule type" value="Genomic_DNA"/>
</dbReference>
<comment type="subcellular location">
    <subcellularLocation>
        <location evidence="1">Cell membrane</location>
        <topology evidence="1">Multi-pass membrane protein</topology>
    </subcellularLocation>
</comment>
<reference evidence="10 11" key="1">
    <citation type="submission" date="2021-03" db="EMBL/GenBank/DDBJ databases">
        <authorList>
            <person name="Lee D.-H."/>
        </authorList>
    </citation>
    <scope>NUCLEOTIDE SEQUENCE [LARGE SCALE GENOMIC DNA]</scope>
    <source>
        <strain evidence="10 11">MMS20-R2-23</strain>
    </source>
</reference>
<keyword evidence="5 9" id="KW-0812">Transmembrane</keyword>
<dbReference type="Proteomes" id="UP000671399">
    <property type="component" value="Unassembled WGS sequence"/>
</dbReference>
<dbReference type="PANTHER" id="PTHR30472">
    <property type="entry name" value="FERRIC ENTEROBACTIN TRANSPORT SYSTEM PERMEASE PROTEIN"/>
    <property type="match status" value="1"/>
</dbReference>
<dbReference type="InterPro" id="IPR037294">
    <property type="entry name" value="ABC_BtuC-like"/>
</dbReference>
<evidence type="ECO:0000256" key="8">
    <source>
        <dbReference type="SAM" id="MobiDB-lite"/>
    </source>
</evidence>
<comment type="caution">
    <text evidence="10">The sequence shown here is derived from an EMBL/GenBank/DDBJ whole genome shotgun (WGS) entry which is preliminary data.</text>
</comment>
<dbReference type="SUPFAM" id="SSF81345">
    <property type="entry name" value="ABC transporter involved in vitamin B12 uptake, BtuC"/>
    <property type="match status" value="1"/>
</dbReference>
<dbReference type="PANTHER" id="PTHR30472:SF25">
    <property type="entry name" value="ABC TRANSPORTER PERMEASE PROTEIN MJ0876-RELATED"/>
    <property type="match status" value="1"/>
</dbReference>
<dbReference type="InterPro" id="IPR000522">
    <property type="entry name" value="ABC_transptr_permease_BtuC"/>
</dbReference>
<keyword evidence="4" id="KW-1003">Cell membrane</keyword>
<keyword evidence="7 9" id="KW-0472">Membrane</keyword>
<feature type="region of interest" description="Disordered" evidence="8">
    <location>
        <begin position="1"/>
        <end position="32"/>
    </location>
</feature>
<evidence type="ECO:0000256" key="6">
    <source>
        <dbReference type="ARBA" id="ARBA00022989"/>
    </source>
</evidence>
<evidence type="ECO:0000256" key="1">
    <source>
        <dbReference type="ARBA" id="ARBA00004651"/>
    </source>
</evidence>
<evidence type="ECO:0000256" key="4">
    <source>
        <dbReference type="ARBA" id="ARBA00022475"/>
    </source>
</evidence>
<keyword evidence="11" id="KW-1185">Reference proteome</keyword>
<evidence type="ECO:0000256" key="7">
    <source>
        <dbReference type="ARBA" id="ARBA00023136"/>
    </source>
</evidence>
<accession>A0ABS3V6Y7</accession>
<proteinExistence type="inferred from homology"/>
<gene>
    <name evidence="10" type="ORF">JQN83_11015</name>
</gene>
<dbReference type="Pfam" id="PF01032">
    <property type="entry name" value="FecCD"/>
    <property type="match status" value="1"/>
</dbReference>
<evidence type="ECO:0000313" key="10">
    <source>
        <dbReference type="EMBL" id="MBO4161339.1"/>
    </source>
</evidence>